<dbReference type="EMBL" id="JACHEB010000003">
    <property type="protein sequence ID" value="MBB5328009.1"/>
    <property type="molecule type" value="Genomic_DNA"/>
</dbReference>
<name>A0A9X0QD32_9BACT</name>
<organism evidence="2 3">
    <name type="scientific">Tunturiibacter gelidiferens</name>
    <dbReference type="NCBI Taxonomy" id="3069689"/>
    <lineage>
        <taxon>Bacteria</taxon>
        <taxon>Pseudomonadati</taxon>
        <taxon>Acidobacteriota</taxon>
        <taxon>Terriglobia</taxon>
        <taxon>Terriglobales</taxon>
        <taxon>Acidobacteriaceae</taxon>
        <taxon>Tunturiibacter</taxon>
    </lineage>
</organism>
<sequence>MSCRPAAFLGGLRAKESEFADGPVELTSVCATDDEEFGSVSGMSPPIRVVGFGTDFEPNANSQGETPIASRPIL</sequence>
<proteinExistence type="predicted"/>
<evidence type="ECO:0000256" key="1">
    <source>
        <dbReference type="SAM" id="MobiDB-lite"/>
    </source>
</evidence>
<feature type="region of interest" description="Disordered" evidence="1">
    <location>
        <begin position="54"/>
        <end position="74"/>
    </location>
</feature>
<gene>
    <name evidence="2" type="ORF">HDF14_001615</name>
</gene>
<evidence type="ECO:0000313" key="3">
    <source>
        <dbReference type="Proteomes" id="UP000535182"/>
    </source>
</evidence>
<accession>A0A9X0QD32</accession>
<comment type="caution">
    <text evidence="2">The sequence shown here is derived from an EMBL/GenBank/DDBJ whole genome shotgun (WGS) entry which is preliminary data.</text>
</comment>
<evidence type="ECO:0000313" key="2">
    <source>
        <dbReference type="EMBL" id="MBB5328009.1"/>
    </source>
</evidence>
<dbReference type="Proteomes" id="UP000535182">
    <property type="component" value="Unassembled WGS sequence"/>
</dbReference>
<reference evidence="2 3" key="1">
    <citation type="submission" date="2020-08" db="EMBL/GenBank/DDBJ databases">
        <title>Genomic Encyclopedia of Type Strains, Phase IV (KMG-V): Genome sequencing to study the core and pangenomes of soil and plant-associated prokaryotes.</title>
        <authorList>
            <person name="Whitman W."/>
        </authorList>
    </citation>
    <scope>NUCLEOTIDE SEQUENCE [LARGE SCALE GENOMIC DNA]</scope>
    <source>
        <strain evidence="2 3">X5P2</strain>
    </source>
</reference>
<protein>
    <submittedName>
        <fullName evidence="2">Uncharacterized protein</fullName>
    </submittedName>
</protein>
<keyword evidence="3" id="KW-1185">Reference proteome</keyword>
<dbReference type="AlphaFoldDB" id="A0A9X0QD32"/>